<feature type="signal peptide" evidence="1">
    <location>
        <begin position="1"/>
        <end position="17"/>
    </location>
</feature>
<reference evidence="2" key="1">
    <citation type="journal article" date="2023" name="Mol. Phylogenet. Evol.">
        <title>Genome-scale phylogeny and comparative genomics of the fungal order Sordariales.</title>
        <authorList>
            <person name="Hensen N."/>
            <person name="Bonometti L."/>
            <person name="Westerberg I."/>
            <person name="Brannstrom I.O."/>
            <person name="Guillou S."/>
            <person name="Cros-Aarteil S."/>
            <person name="Calhoun S."/>
            <person name="Haridas S."/>
            <person name="Kuo A."/>
            <person name="Mondo S."/>
            <person name="Pangilinan J."/>
            <person name="Riley R."/>
            <person name="LaButti K."/>
            <person name="Andreopoulos B."/>
            <person name="Lipzen A."/>
            <person name="Chen C."/>
            <person name="Yan M."/>
            <person name="Daum C."/>
            <person name="Ng V."/>
            <person name="Clum A."/>
            <person name="Steindorff A."/>
            <person name="Ohm R.A."/>
            <person name="Martin F."/>
            <person name="Silar P."/>
            <person name="Natvig D.O."/>
            <person name="Lalanne C."/>
            <person name="Gautier V."/>
            <person name="Ament-Velasquez S.L."/>
            <person name="Kruys A."/>
            <person name="Hutchinson M.I."/>
            <person name="Powell A.J."/>
            <person name="Barry K."/>
            <person name="Miller A.N."/>
            <person name="Grigoriev I.V."/>
            <person name="Debuchy R."/>
            <person name="Gladieux P."/>
            <person name="Hiltunen Thoren M."/>
            <person name="Johannesson H."/>
        </authorList>
    </citation>
    <scope>NUCLEOTIDE SEQUENCE</scope>
    <source>
        <strain evidence="2">CBS 314.62</strain>
    </source>
</reference>
<dbReference type="AlphaFoldDB" id="A0AAE0X019"/>
<dbReference type="EMBL" id="JAULSO010000005">
    <property type="protein sequence ID" value="KAK3682059.1"/>
    <property type="molecule type" value="Genomic_DNA"/>
</dbReference>
<evidence type="ECO:0000313" key="3">
    <source>
        <dbReference type="Proteomes" id="UP001270362"/>
    </source>
</evidence>
<sequence length="152" mass="16730">MAFQLLLIGCISGVLLGSSSLPSICQDRSTSLSLTINKTLVITYPFHPQFFIETFGNSHFQSNSTAMERSIEILCINTIKTLVSPLEPSRSSTRSRLDYASFCGMARKDLLTKASDAITYFQSNLRKFFAPVLGDGKNWDEISASPEISCSS</sequence>
<evidence type="ECO:0000313" key="2">
    <source>
        <dbReference type="EMBL" id="KAK3682059.1"/>
    </source>
</evidence>
<accession>A0AAE0X019</accession>
<keyword evidence="3" id="KW-1185">Reference proteome</keyword>
<gene>
    <name evidence="2" type="ORF">B0T22DRAFT_539236</name>
</gene>
<dbReference type="Proteomes" id="UP001270362">
    <property type="component" value="Unassembled WGS sequence"/>
</dbReference>
<name>A0AAE0X019_9PEZI</name>
<organism evidence="2 3">
    <name type="scientific">Podospora appendiculata</name>
    <dbReference type="NCBI Taxonomy" id="314037"/>
    <lineage>
        <taxon>Eukaryota</taxon>
        <taxon>Fungi</taxon>
        <taxon>Dikarya</taxon>
        <taxon>Ascomycota</taxon>
        <taxon>Pezizomycotina</taxon>
        <taxon>Sordariomycetes</taxon>
        <taxon>Sordariomycetidae</taxon>
        <taxon>Sordariales</taxon>
        <taxon>Podosporaceae</taxon>
        <taxon>Podospora</taxon>
    </lineage>
</organism>
<keyword evidence="1" id="KW-0732">Signal</keyword>
<comment type="caution">
    <text evidence="2">The sequence shown here is derived from an EMBL/GenBank/DDBJ whole genome shotgun (WGS) entry which is preliminary data.</text>
</comment>
<feature type="chain" id="PRO_5042154588" evidence="1">
    <location>
        <begin position="18"/>
        <end position="152"/>
    </location>
</feature>
<protein>
    <submittedName>
        <fullName evidence="2">Uncharacterized protein</fullName>
    </submittedName>
</protein>
<proteinExistence type="predicted"/>
<evidence type="ECO:0000256" key="1">
    <source>
        <dbReference type="SAM" id="SignalP"/>
    </source>
</evidence>
<reference evidence="2" key="2">
    <citation type="submission" date="2023-06" db="EMBL/GenBank/DDBJ databases">
        <authorList>
            <consortium name="Lawrence Berkeley National Laboratory"/>
            <person name="Haridas S."/>
            <person name="Hensen N."/>
            <person name="Bonometti L."/>
            <person name="Westerberg I."/>
            <person name="Brannstrom I.O."/>
            <person name="Guillou S."/>
            <person name="Cros-Aarteil S."/>
            <person name="Calhoun S."/>
            <person name="Kuo A."/>
            <person name="Mondo S."/>
            <person name="Pangilinan J."/>
            <person name="Riley R."/>
            <person name="Labutti K."/>
            <person name="Andreopoulos B."/>
            <person name="Lipzen A."/>
            <person name="Chen C."/>
            <person name="Yanf M."/>
            <person name="Daum C."/>
            <person name="Ng V."/>
            <person name="Clum A."/>
            <person name="Steindorff A."/>
            <person name="Ohm R."/>
            <person name="Martin F."/>
            <person name="Silar P."/>
            <person name="Natvig D."/>
            <person name="Lalanne C."/>
            <person name="Gautier V."/>
            <person name="Ament-Velasquez S.L."/>
            <person name="Kruys A."/>
            <person name="Hutchinson M.I."/>
            <person name="Powell A.J."/>
            <person name="Barry K."/>
            <person name="Miller A.N."/>
            <person name="Grigoriev I.V."/>
            <person name="Debuchy R."/>
            <person name="Gladieux P."/>
            <person name="Thoren M.H."/>
            <person name="Johannesson H."/>
        </authorList>
    </citation>
    <scope>NUCLEOTIDE SEQUENCE</scope>
    <source>
        <strain evidence="2">CBS 314.62</strain>
    </source>
</reference>